<dbReference type="AlphaFoldDB" id="A0A3E3EBH3"/>
<feature type="coiled-coil region" evidence="1">
    <location>
        <begin position="38"/>
        <end position="95"/>
    </location>
</feature>
<dbReference type="GeneID" id="78228974"/>
<dbReference type="Pfam" id="PF20379">
    <property type="entry name" value="DUF6674"/>
    <property type="match status" value="1"/>
</dbReference>
<name>A0A3E3EBH3_9FIRM</name>
<dbReference type="RefSeq" id="WP_008787730.1">
    <property type="nucleotide sequence ID" value="NZ_QUSL01000020.1"/>
</dbReference>
<feature type="compositionally biased region" description="Basic and acidic residues" evidence="2">
    <location>
        <begin position="250"/>
        <end position="259"/>
    </location>
</feature>
<dbReference type="Proteomes" id="UP000261032">
    <property type="component" value="Unassembled WGS sequence"/>
</dbReference>
<protein>
    <submittedName>
        <fullName evidence="3">Uncharacterized protein</fullName>
    </submittedName>
</protein>
<organism evidence="3 4">
    <name type="scientific">Thomasclavelia ramosa</name>
    <dbReference type="NCBI Taxonomy" id="1547"/>
    <lineage>
        <taxon>Bacteria</taxon>
        <taxon>Bacillati</taxon>
        <taxon>Bacillota</taxon>
        <taxon>Erysipelotrichia</taxon>
        <taxon>Erysipelotrichales</taxon>
        <taxon>Coprobacillaceae</taxon>
        <taxon>Thomasclavelia</taxon>
    </lineage>
</organism>
<feature type="compositionally biased region" description="Basic and acidic residues" evidence="2">
    <location>
        <begin position="219"/>
        <end position="240"/>
    </location>
</feature>
<evidence type="ECO:0000313" key="3">
    <source>
        <dbReference type="EMBL" id="RGD83790.1"/>
    </source>
</evidence>
<dbReference type="EMBL" id="QUSL01000020">
    <property type="protein sequence ID" value="RGD83790.1"/>
    <property type="molecule type" value="Genomic_DNA"/>
</dbReference>
<dbReference type="InterPro" id="IPR046656">
    <property type="entry name" value="DUF6674"/>
</dbReference>
<sequence length="259" mass="29410">MEKQILSQQENIKKFSQLLGENGMSDQKKEFDYLIQYIDQMENQFDTVLEELRSVKQELNTIQDKTFRATANKAVDKVTAKVNDAKNSLIKLKQHVLKTVDKAVNDFKRQGKSALTAAVKKLNVKGMIETIKKGLDSATKSMDQNIDYLSKLGNEIHEANSHLKNVGRMFIGKDTKEITPRNTNKGLISKTQENIFFCMSVFTKMSVKTDAVLNTLSELEKKEEPKKSVKSELKDIKKTNSEPANAKLKSKNEIHLGQR</sequence>
<gene>
    <name evidence="3" type="ORF">DXB93_12215</name>
</gene>
<evidence type="ECO:0000313" key="4">
    <source>
        <dbReference type="Proteomes" id="UP000261032"/>
    </source>
</evidence>
<evidence type="ECO:0000256" key="1">
    <source>
        <dbReference type="SAM" id="Coils"/>
    </source>
</evidence>
<accession>A0A3E3EBH3</accession>
<proteinExistence type="predicted"/>
<keyword evidence="1" id="KW-0175">Coiled coil</keyword>
<evidence type="ECO:0000256" key="2">
    <source>
        <dbReference type="SAM" id="MobiDB-lite"/>
    </source>
</evidence>
<comment type="caution">
    <text evidence="3">The sequence shown here is derived from an EMBL/GenBank/DDBJ whole genome shotgun (WGS) entry which is preliminary data.</text>
</comment>
<reference evidence="3 4" key="1">
    <citation type="submission" date="2018-08" db="EMBL/GenBank/DDBJ databases">
        <title>A genome reference for cultivated species of the human gut microbiota.</title>
        <authorList>
            <person name="Zou Y."/>
            <person name="Xue W."/>
            <person name="Luo G."/>
        </authorList>
    </citation>
    <scope>NUCLEOTIDE SEQUENCE [LARGE SCALE GENOMIC DNA]</scope>
    <source>
        <strain evidence="3 4">OM06-4</strain>
    </source>
</reference>
<feature type="region of interest" description="Disordered" evidence="2">
    <location>
        <begin position="219"/>
        <end position="259"/>
    </location>
</feature>